<evidence type="ECO:0000256" key="7">
    <source>
        <dbReference type="PIRSR" id="PIRSR602401-1"/>
    </source>
</evidence>
<dbReference type="FunFam" id="1.10.630.10:FF:000043">
    <property type="entry name" value="Cytochrome P450 99A2"/>
    <property type="match status" value="1"/>
</dbReference>
<accession>A0AAP0BKU0</accession>
<dbReference type="PROSITE" id="PS00086">
    <property type="entry name" value="CYTOCHROME_P450"/>
    <property type="match status" value="1"/>
</dbReference>
<dbReference type="CDD" id="cd11072">
    <property type="entry name" value="CYP71-like"/>
    <property type="match status" value="1"/>
</dbReference>
<keyword evidence="5 7" id="KW-0408">Iron</keyword>
<evidence type="ECO:0000256" key="8">
    <source>
        <dbReference type="RuleBase" id="RU000461"/>
    </source>
</evidence>
<dbReference type="EMBL" id="JBBWWQ010000007">
    <property type="protein sequence ID" value="KAK8943002.1"/>
    <property type="molecule type" value="Genomic_DNA"/>
</dbReference>
<dbReference type="GO" id="GO:0004497">
    <property type="term" value="F:monooxygenase activity"/>
    <property type="evidence" value="ECO:0007669"/>
    <property type="project" value="UniProtKB-KW"/>
</dbReference>
<dbReference type="InterPro" id="IPR002401">
    <property type="entry name" value="Cyt_P450_E_grp-I"/>
</dbReference>
<comment type="caution">
    <text evidence="11">The sequence shown here is derived from an EMBL/GenBank/DDBJ whole genome shotgun (WGS) entry which is preliminary data.</text>
</comment>
<dbReference type="PANTHER" id="PTHR47955">
    <property type="entry name" value="CYTOCHROME P450 FAMILY 71 PROTEIN"/>
    <property type="match status" value="1"/>
</dbReference>
<keyword evidence="9" id="KW-0472">Membrane</keyword>
<dbReference type="InterPro" id="IPR001128">
    <property type="entry name" value="Cyt_P450"/>
</dbReference>
<dbReference type="Pfam" id="PF00067">
    <property type="entry name" value="p450"/>
    <property type="match status" value="1"/>
</dbReference>
<sequence length="512" mass="57856">MEGTNAALFLLLSALLLLVASLKIINSSKQQQKIKEAPGPWNLPIVGSLHRMLGSKLPHHVFRGLSAVYGPIMRLKLGEIHVVVVSSAEAAREITKTHDIVFASRPLIKSIDVLFYGGKDLIFAPYGEFWRQMRRICTAELLSTKRVRSFRLMREEEVANLLQSIAASSGTVVNITKKLAEISNNVMARATIGRRCKDQELFFSALAESVELTSGFTAVDLFPSLPSIGRITGYQRKLEQCKRKLDLITEKIIGEHEEKMTKHPAASNDKEPLIEEDLIDVLLRIQREDIFQFPLSKDSIKAIIQDMLLAGSETTSTLLEWAMSELLRNPEIMKKAQREVREALGITMLGKLSEEEVASGKLIYLQLVIKETLRLHPPAPLLLPRENQESCEVLGYEIPSKTRVIINMWAIARDANYWVDPNTFWPERFEGNSVDFKGAHFEFMPFGAGRRICPGVQFGLATVEIVLAYLLYYFDWEYLGKMEMTEAFGITIRRWFPLCAVPTLRVPLPPLT</sequence>
<dbReference type="GO" id="GO:0016705">
    <property type="term" value="F:oxidoreductase activity, acting on paired donors, with incorporation or reduction of molecular oxygen"/>
    <property type="evidence" value="ECO:0007669"/>
    <property type="project" value="InterPro"/>
</dbReference>
<evidence type="ECO:0000313" key="11">
    <source>
        <dbReference type="EMBL" id="KAK8943002.1"/>
    </source>
</evidence>
<evidence type="ECO:0000256" key="10">
    <source>
        <dbReference type="SAM" id="SignalP"/>
    </source>
</evidence>
<keyword evidence="12" id="KW-1185">Reference proteome</keyword>
<name>A0AAP0BKU0_9ASPA</name>
<dbReference type="PANTHER" id="PTHR47955:SF8">
    <property type="entry name" value="CYTOCHROME P450 71D11-LIKE"/>
    <property type="match status" value="1"/>
</dbReference>
<dbReference type="Gene3D" id="1.10.630.10">
    <property type="entry name" value="Cytochrome P450"/>
    <property type="match status" value="1"/>
</dbReference>
<protein>
    <submittedName>
        <fullName evidence="11">5-epiaristolochene 1,3-dihydroxylase</fullName>
    </submittedName>
</protein>
<evidence type="ECO:0000313" key="12">
    <source>
        <dbReference type="Proteomes" id="UP001418222"/>
    </source>
</evidence>
<keyword evidence="2 7" id="KW-0349">Heme</keyword>
<dbReference type="PRINTS" id="PR00463">
    <property type="entry name" value="EP450I"/>
</dbReference>
<dbReference type="AlphaFoldDB" id="A0AAP0BKU0"/>
<keyword evidence="3 7" id="KW-0479">Metal-binding</keyword>
<dbReference type="InterPro" id="IPR036396">
    <property type="entry name" value="Cyt_P450_sf"/>
</dbReference>
<evidence type="ECO:0000256" key="2">
    <source>
        <dbReference type="ARBA" id="ARBA00022617"/>
    </source>
</evidence>
<keyword evidence="6 8" id="KW-0503">Monooxygenase</keyword>
<dbReference type="GO" id="GO:0005506">
    <property type="term" value="F:iron ion binding"/>
    <property type="evidence" value="ECO:0007669"/>
    <property type="project" value="InterPro"/>
</dbReference>
<dbReference type="SUPFAM" id="SSF48264">
    <property type="entry name" value="Cytochrome P450"/>
    <property type="match status" value="1"/>
</dbReference>
<comment type="cofactor">
    <cofactor evidence="7">
        <name>heme</name>
        <dbReference type="ChEBI" id="CHEBI:30413"/>
    </cofactor>
</comment>
<organism evidence="11 12">
    <name type="scientific">Platanthera zijinensis</name>
    <dbReference type="NCBI Taxonomy" id="2320716"/>
    <lineage>
        <taxon>Eukaryota</taxon>
        <taxon>Viridiplantae</taxon>
        <taxon>Streptophyta</taxon>
        <taxon>Embryophyta</taxon>
        <taxon>Tracheophyta</taxon>
        <taxon>Spermatophyta</taxon>
        <taxon>Magnoliopsida</taxon>
        <taxon>Liliopsida</taxon>
        <taxon>Asparagales</taxon>
        <taxon>Orchidaceae</taxon>
        <taxon>Orchidoideae</taxon>
        <taxon>Orchideae</taxon>
        <taxon>Orchidinae</taxon>
        <taxon>Platanthera</taxon>
    </lineage>
</organism>
<keyword evidence="10" id="KW-0732">Signal</keyword>
<evidence type="ECO:0000256" key="3">
    <source>
        <dbReference type="ARBA" id="ARBA00022723"/>
    </source>
</evidence>
<gene>
    <name evidence="11" type="primary">CYP71D20</name>
    <name evidence="11" type="ORF">KSP39_PZI009224</name>
</gene>
<feature type="transmembrane region" description="Helical" evidence="9">
    <location>
        <begin position="455"/>
        <end position="474"/>
    </location>
</feature>
<feature type="chain" id="PRO_5042967594" evidence="10">
    <location>
        <begin position="22"/>
        <end position="512"/>
    </location>
</feature>
<evidence type="ECO:0000256" key="9">
    <source>
        <dbReference type="SAM" id="Phobius"/>
    </source>
</evidence>
<comment type="similarity">
    <text evidence="1 8">Belongs to the cytochrome P450 family.</text>
</comment>
<dbReference type="GO" id="GO:0020037">
    <property type="term" value="F:heme binding"/>
    <property type="evidence" value="ECO:0007669"/>
    <property type="project" value="InterPro"/>
</dbReference>
<feature type="binding site" description="axial binding residue" evidence="7">
    <location>
        <position position="453"/>
    </location>
    <ligand>
        <name>heme</name>
        <dbReference type="ChEBI" id="CHEBI:30413"/>
    </ligand>
    <ligandPart>
        <name>Fe</name>
        <dbReference type="ChEBI" id="CHEBI:18248"/>
    </ligandPart>
</feature>
<dbReference type="Proteomes" id="UP001418222">
    <property type="component" value="Unassembled WGS sequence"/>
</dbReference>
<reference evidence="11 12" key="1">
    <citation type="journal article" date="2022" name="Nat. Plants">
        <title>Genomes of leafy and leafless Platanthera orchids illuminate the evolution of mycoheterotrophy.</title>
        <authorList>
            <person name="Li M.H."/>
            <person name="Liu K.W."/>
            <person name="Li Z."/>
            <person name="Lu H.C."/>
            <person name="Ye Q.L."/>
            <person name="Zhang D."/>
            <person name="Wang J.Y."/>
            <person name="Li Y.F."/>
            <person name="Zhong Z.M."/>
            <person name="Liu X."/>
            <person name="Yu X."/>
            <person name="Liu D.K."/>
            <person name="Tu X.D."/>
            <person name="Liu B."/>
            <person name="Hao Y."/>
            <person name="Liao X.Y."/>
            <person name="Jiang Y.T."/>
            <person name="Sun W.H."/>
            <person name="Chen J."/>
            <person name="Chen Y.Q."/>
            <person name="Ai Y."/>
            <person name="Zhai J.W."/>
            <person name="Wu S.S."/>
            <person name="Zhou Z."/>
            <person name="Hsiao Y.Y."/>
            <person name="Wu W.L."/>
            <person name="Chen Y.Y."/>
            <person name="Lin Y.F."/>
            <person name="Hsu J.L."/>
            <person name="Li C.Y."/>
            <person name="Wang Z.W."/>
            <person name="Zhao X."/>
            <person name="Zhong W.Y."/>
            <person name="Ma X.K."/>
            <person name="Ma L."/>
            <person name="Huang J."/>
            <person name="Chen G.Z."/>
            <person name="Huang M.Z."/>
            <person name="Huang L."/>
            <person name="Peng D.H."/>
            <person name="Luo Y.B."/>
            <person name="Zou S.Q."/>
            <person name="Chen S.P."/>
            <person name="Lan S."/>
            <person name="Tsai W.C."/>
            <person name="Van de Peer Y."/>
            <person name="Liu Z.J."/>
        </authorList>
    </citation>
    <scope>NUCLEOTIDE SEQUENCE [LARGE SCALE GENOMIC DNA]</scope>
    <source>
        <strain evidence="11">Lor287</strain>
    </source>
</reference>
<keyword evidence="4 8" id="KW-0560">Oxidoreductase</keyword>
<keyword evidence="9" id="KW-1133">Transmembrane helix</keyword>
<evidence type="ECO:0000256" key="6">
    <source>
        <dbReference type="ARBA" id="ARBA00023033"/>
    </source>
</evidence>
<dbReference type="PRINTS" id="PR00385">
    <property type="entry name" value="P450"/>
</dbReference>
<feature type="signal peptide" evidence="10">
    <location>
        <begin position="1"/>
        <end position="21"/>
    </location>
</feature>
<evidence type="ECO:0000256" key="1">
    <source>
        <dbReference type="ARBA" id="ARBA00010617"/>
    </source>
</evidence>
<dbReference type="InterPro" id="IPR017972">
    <property type="entry name" value="Cyt_P450_CS"/>
</dbReference>
<keyword evidence="9" id="KW-0812">Transmembrane</keyword>
<evidence type="ECO:0000256" key="5">
    <source>
        <dbReference type="ARBA" id="ARBA00023004"/>
    </source>
</evidence>
<evidence type="ECO:0000256" key="4">
    <source>
        <dbReference type="ARBA" id="ARBA00023002"/>
    </source>
</evidence>
<proteinExistence type="inferred from homology"/>